<evidence type="ECO:0000313" key="3">
    <source>
        <dbReference type="EMBL" id="EDH0272084.1"/>
    </source>
</evidence>
<reference evidence="2" key="3">
    <citation type="submission" date="2019-07" db="EMBL/GenBank/DDBJ databases">
        <authorList>
            <consortium name="GenomeTrakr network: Whole genome sequencing for foodborne pathogen traceback"/>
        </authorList>
    </citation>
    <scope>NUCLEOTIDE SEQUENCE</scope>
    <source>
        <strain evidence="2">FSIS31901987</strain>
    </source>
</reference>
<evidence type="ECO:0000313" key="2">
    <source>
        <dbReference type="EMBL" id="ECI8475535.1"/>
    </source>
</evidence>
<dbReference type="Pfam" id="PF11195">
    <property type="entry name" value="Tad2-like"/>
    <property type="match status" value="1"/>
</dbReference>
<dbReference type="EMBL" id="AAMGCT010000009">
    <property type="protein sequence ID" value="EDH0272084.1"/>
    <property type="molecule type" value="Genomic_DNA"/>
</dbReference>
<protein>
    <submittedName>
        <fullName evidence="3">DUF2829 domain-containing protein</fullName>
    </submittedName>
</protein>
<gene>
    <name evidence="3" type="ORF">CA685_20790</name>
    <name evidence="4" type="ORF">CC691_19320</name>
    <name evidence="2" type="ORF">FGK44_19970</name>
</gene>
<dbReference type="EMBL" id="AAMJNM010000018">
    <property type="protein sequence ID" value="EDI0088550.1"/>
    <property type="molecule type" value="Genomic_DNA"/>
</dbReference>
<dbReference type="RefSeq" id="WP_000191867.1">
    <property type="nucleotide sequence ID" value="NZ_CP016012.1"/>
</dbReference>
<comment type="caution">
    <text evidence="3">The sequence shown here is derived from an EMBL/GenBank/DDBJ whole genome shotgun (WGS) entry which is preliminary data.</text>
</comment>
<reference evidence="4" key="2">
    <citation type="submission" date="2018-07" db="EMBL/GenBank/DDBJ databases">
        <authorList>
            <person name="Ashton P.M."/>
            <person name="Dallman T."/>
            <person name="Nair S."/>
            <person name="De Pinna E."/>
            <person name="Peters T."/>
            <person name="Grant K."/>
        </authorList>
    </citation>
    <scope>NUCLEOTIDE SEQUENCE</scope>
    <source>
        <strain evidence="4">365387</strain>
    </source>
</reference>
<dbReference type="InterPro" id="IPR021361">
    <property type="entry name" value="Tad2-like_dom"/>
</dbReference>
<dbReference type="EMBL" id="AAIWMW010000008">
    <property type="protein sequence ID" value="ECI8475535.1"/>
    <property type="molecule type" value="Genomic_DNA"/>
</dbReference>
<sequence length="175" mass="19632">MTQHIGVKLINAFPMTRQAYNDFRGWQLPAGENGEDEGYLVEYLDGGKPNTDRFDGYVIWSPKEVFEKAYRPVSGLSFGLAIEALKLGNKVARAGWNGKGMWLAYVKPYTEAVHTGSTPCFCSRVFELPEGTHGEPKRSPKQLPYIAMKTADDKLVPWLASQTDVLAEDWQIITM</sequence>
<feature type="domain" description="Thoeris anti-defense 2-like" evidence="1">
    <location>
        <begin position="77"/>
        <end position="173"/>
    </location>
</feature>
<proteinExistence type="predicted"/>
<name>A0A3V4A6G3_SALNE</name>
<dbReference type="AlphaFoldDB" id="A0A3V4A6G3"/>
<evidence type="ECO:0000259" key="1">
    <source>
        <dbReference type="Pfam" id="PF11195"/>
    </source>
</evidence>
<evidence type="ECO:0000313" key="4">
    <source>
        <dbReference type="EMBL" id="EDI0088550.1"/>
    </source>
</evidence>
<reference evidence="3" key="1">
    <citation type="submission" date="2018-07" db="EMBL/GenBank/DDBJ databases">
        <authorList>
            <consortium name="PulseNet: The National Subtyping Network for Foodborne Disease Surveillance"/>
            <person name="Tarr C.L."/>
            <person name="Trees E."/>
            <person name="Katz L.S."/>
            <person name="Carleton-Romer H.A."/>
            <person name="Stroika S."/>
            <person name="Kucerova Z."/>
            <person name="Roache K.F."/>
            <person name="Sabol A.L."/>
            <person name="Besser J."/>
            <person name="Gerner-Smidt P."/>
        </authorList>
    </citation>
    <scope>NUCLEOTIDE SEQUENCE</scope>
    <source>
        <strain evidence="3">PNUSAS011299</strain>
    </source>
</reference>
<organism evidence="3">
    <name type="scientific">Salmonella newport</name>
    <dbReference type="NCBI Taxonomy" id="108619"/>
    <lineage>
        <taxon>Bacteria</taxon>
        <taxon>Pseudomonadati</taxon>
        <taxon>Pseudomonadota</taxon>
        <taxon>Gammaproteobacteria</taxon>
        <taxon>Enterobacterales</taxon>
        <taxon>Enterobacteriaceae</taxon>
        <taxon>Salmonella</taxon>
    </lineage>
</organism>
<accession>A0A3V4A6G3</accession>